<evidence type="ECO:0000256" key="1">
    <source>
        <dbReference type="ARBA" id="ARBA00022574"/>
    </source>
</evidence>
<evidence type="ECO:0000313" key="5">
    <source>
        <dbReference type="EMBL" id="PSB28720.1"/>
    </source>
</evidence>
<dbReference type="AlphaFoldDB" id="A0A2T1E7K8"/>
<evidence type="ECO:0000313" key="6">
    <source>
        <dbReference type="Proteomes" id="UP000239576"/>
    </source>
</evidence>
<dbReference type="Gene3D" id="2.130.10.10">
    <property type="entry name" value="YVTN repeat-like/Quinoprotein amine dehydrogenase"/>
    <property type="match status" value="2"/>
</dbReference>
<dbReference type="CDD" id="cd00200">
    <property type="entry name" value="WD40"/>
    <property type="match status" value="1"/>
</dbReference>
<keyword evidence="1 3" id="KW-0853">WD repeat</keyword>
<dbReference type="InterPro" id="IPR027417">
    <property type="entry name" value="P-loop_NTPase"/>
</dbReference>
<dbReference type="EMBL" id="PVWK01000075">
    <property type="protein sequence ID" value="PSB28720.1"/>
    <property type="molecule type" value="Genomic_DNA"/>
</dbReference>
<name>A0A2T1E7K8_9CYAN</name>
<sequence>MPRSLRVRQECIEKVKLAVRRNGFLSQQALAEAVGMALATIGSFLRGKPVDRATFVELCDRLALGCQAIAAPIQALPMLGEESQPPPSQTPWLGQQDGGGTTLSWGEALDVSAFHGREAELSVLRRWVVDDHCRLITLTGMGGIGKTALSVKLAEQVQTEFAIVIWRSLHNAPPVQELLLDLFNVLSRGQNTDMPATVNRQISQLVESFRTTRCLVILDNAESILLSGERVGAYRTEHEAYGHLLNGIAETQHQSCLVLTSREKPKGLAVREGVQFPVRSLRVVGLQPAAGQAILAAKGLLVSLEDSAALVQQYAGNPLALKIVATTIQELFDGRVVQFLQQGTPIFGDISDLLTQQFNRLSDLEQQIMFWLAINRAWTTLSALQADLVPAMLSRSLLEALESLQARCLIETTAPTENSVAQFSQQPVVMAYMTARLIERLCQEITTGELQWFDRYALSKAQAQDYIRKTQRQLLLKPVAEQLLASLGGRSQVEHCLAHMLSTLKARPLPQPGYAAGNLLSLLWQLQVDLTGYDFSHLTVWQAALQAMTLQQVNFAGADLTKSVLTQTLGDFLAAAFSPDGQWVASASGDRTVKLWDVQTGDCLQTLTGHDQRVRSIGFSPDGTRVVSGSDDATVKLWDVTTGACLRTLLGHRGTIWSVTFSADGQTLASGSEDETMRLWQVETGACLQLLRSDRPYEGMNITGVIGLTTAQKTTLRALGAVELA</sequence>
<evidence type="ECO:0000256" key="2">
    <source>
        <dbReference type="ARBA" id="ARBA00022737"/>
    </source>
</evidence>
<dbReference type="PROSITE" id="PS50082">
    <property type="entry name" value="WD_REPEATS_2"/>
    <property type="match status" value="3"/>
</dbReference>
<dbReference type="Pfam" id="PF00931">
    <property type="entry name" value="NB-ARC"/>
    <property type="match status" value="1"/>
</dbReference>
<keyword evidence="2" id="KW-0677">Repeat</keyword>
<organism evidence="5 6">
    <name type="scientific">Stenomitos frigidus ULC18</name>
    <dbReference type="NCBI Taxonomy" id="2107698"/>
    <lineage>
        <taxon>Bacteria</taxon>
        <taxon>Bacillati</taxon>
        <taxon>Cyanobacteriota</taxon>
        <taxon>Cyanophyceae</taxon>
        <taxon>Leptolyngbyales</taxon>
        <taxon>Leptolyngbyaceae</taxon>
        <taxon>Stenomitos</taxon>
    </lineage>
</organism>
<accession>A0A2T1E7K8</accession>
<comment type="caution">
    <text evidence="5">The sequence shown here is derived from an EMBL/GenBank/DDBJ whole genome shotgun (WGS) entry which is preliminary data.</text>
</comment>
<dbReference type="PROSITE" id="PS00678">
    <property type="entry name" value="WD_REPEATS_1"/>
    <property type="match status" value="2"/>
</dbReference>
<dbReference type="InterPro" id="IPR002182">
    <property type="entry name" value="NB-ARC"/>
</dbReference>
<dbReference type="PROSITE" id="PS50294">
    <property type="entry name" value="WD_REPEATS_REGION"/>
    <property type="match status" value="3"/>
</dbReference>
<gene>
    <name evidence="5" type="ORF">C7B82_12775</name>
</gene>
<reference evidence="5 6" key="2">
    <citation type="submission" date="2018-03" db="EMBL/GenBank/DDBJ databases">
        <title>The ancient ancestry and fast evolution of plastids.</title>
        <authorList>
            <person name="Moore K.R."/>
            <person name="Magnabosco C."/>
            <person name="Momper L."/>
            <person name="Gold D.A."/>
            <person name="Bosak T."/>
            <person name="Fournier G.P."/>
        </authorList>
    </citation>
    <scope>NUCLEOTIDE SEQUENCE [LARGE SCALE GENOMIC DNA]</scope>
    <source>
        <strain evidence="5 6">ULC18</strain>
    </source>
</reference>
<feature type="domain" description="NB-ARC" evidence="4">
    <location>
        <begin position="127"/>
        <end position="220"/>
    </location>
</feature>
<evidence type="ECO:0000256" key="3">
    <source>
        <dbReference type="PROSITE-ProRule" id="PRU00221"/>
    </source>
</evidence>
<dbReference type="PRINTS" id="PR00364">
    <property type="entry name" value="DISEASERSIST"/>
</dbReference>
<protein>
    <recommendedName>
        <fullName evidence="4">NB-ARC domain-containing protein</fullName>
    </recommendedName>
</protein>
<feature type="repeat" description="WD" evidence="3">
    <location>
        <begin position="607"/>
        <end position="648"/>
    </location>
</feature>
<dbReference type="SUPFAM" id="SSF50978">
    <property type="entry name" value="WD40 repeat-like"/>
    <property type="match status" value="1"/>
</dbReference>
<dbReference type="InterPro" id="IPR020472">
    <property type="entry name" value="WD40_PAC1"/>
</dbReference>
<feature type="repeat" description="WD" evidence="3">
    <location>
        <begin position="576"/>
        <end position="606"/>
    </location>
</feature>
<dbReference type="InterPro" id="IPR036322">
    <property type="entry name" value="WD40_repeat_dom_sf"/>
</dbReference>
<dbReference type="SUPFAM" id="SSF52540">
    <property type="entry name" value="P-loop containing nucleoside triphosphate hydrolases"/>
    <property type="match status" value="1"/>
</dbReference>
<evidence type="ECO:0000259" key="4">
    <source>
        <dbReference type="Pfam" id="PF00931"/>
    </source>
</evidence>
<dbReference type="OrthoDB" id="434800at2"/>
<dbReference type="SMART" id="SM00320">
    <property type="entry name" value="WD40"/>
    <property type="match status" value="3"/>
</dbReference>
<dbReference type="CDD" id="cd00093">
    <property type="entry name" value="HTH_XRE"/>
    <property type="match status" value="1"/>
</dbReference>
<dbReference type="Pfam" id="PF00400">
    <property type="entry name" value="WD40"/>
    <property type="match status" value="3"/>
</dbReference>
<dbReference type="PANTHER" id="PTHR19848">
    <property type="entry name" value="WD40 REPEAT PROTEIN"/>
    <property type="match status" value="1"/>
</dbReference>
<keyword evidence="6" id="KW-1185">Reference proteome</keyword>
<dbReference type="InterPro" id="IPR015943">
    <property type="entry name" value="WD40/YVTN_repeat-like_dom_sf"/>
</dbReference>
<dbReference type="RefSeq" id="WP_106256678.1">
    <property type="nucleotide sequence ID" value="NZ_CAWNSW010000066.1"/>
</dbReference>
<dbReference type="InterPro" id="IPR019775">
    <property type="entry name" value="WD40_repeat_CS"/>
</dbReference>
<dbReference type="PRINTS" id="PR00320">
    <property type="entry name" value="GPROTEINBRPT"/>
</dbReference>
<dbReference type="InterPro" id="IPR001680">
    <property type="entry name" value="WD40_rpt"/>
</dbReference>
<dbReference type="Gene3D" id="3.40.50.300">
    <property type="entry name" value="P-loop containing nucleotide triphosphate hydrolases"/>
    <property type="match status" value="1"/>
</dbReference>
<reference evidence="6" key="1">
    <citation type="submission" date="2018-02" db="EMBL/GenBank/DDBJ databases">
        <authorList>
            <person name="Moore K."/>
            <person name="Momper L."/>
        </authorList>
    </citation>
    <scope>NUCLEOTIDE SEQUENCE [LARGE SCALE GENOMIC DNA]</scope>
    <source>
        <strain evidence="6">ULC18</strain>
    </source>
</reference>
<dbReference type="GO" id="GO:0043531">
    <property type="term" value="F:ADP binding"/>
    <property type="evidence" value="ECO:0007669"/>
    <property type="project" value="InterPro"/>
</dbReference>
<feature type="repeat" description="WD" evidence="3">
    <location>
        <begin position="649"/>
        <end position="690"/>
    </location>
</feature>
<dbReference type="PANTHER" id="PTHR19848:SF8">
    <property type="entry name" value="F-BOX AND WD REPEAT DOMAIN CONTAINING 7"/>
    <property type="match status" value="1"/>
</dbReference>
<dbReference type="Proteomes" id="UP000239576">
    <property type="component" value="Unassembled WGS sequence"/>
</dbReference>
<proteinExistence type="predicted"/>
<dbReference type="InterPro" id="IPR001387">
    <property type="entry name" value="Cro/C1-type_HTH"/>
</dbReference>